<dbReference type="InterPro" id="IPR000595">
    <property type="entry name" value="cNMP-bd_dom"/>
</dbReference>
<dbReference type="SUPFAM" id="SSF51206">
    <property type="entry name" value="cAMP-binding domain-like"/>
    <property type="match status" value="1"/>
</dbReference>
<dbReference type="Proteomes" id="UP001329915">
    <property type="component" value="Chromosome"/>
</dbReference>
<dbReference type="PANTHER" id="PTHR24567">
    <property type="entry name" value="CRP FAMILY TRANSCRIPTIONAL REGULATORY PROTEIN"/>
    <property type="match status" value="1"/>
</dbReference>
<dbReference type="Pfam" id="PF13545">
    <property type="entry name" value="HTH_Crp_2"/>
    <property type="match status" value="1"/>
</dbReference>
<organism evidence="6 7">
    <name type="scientific">Metallumcola ferriviriculae</name>
    <dbReference type="NCBI Taxonomy" id="3039180"/>
    <lineage>
        <taxon>Bacteria</taxon>
        <taxon>Bacillati</taxon>
        <taxon>Bacillota</taxon>
        <taxon>Clostridia</taxon>
        <taxon>Neomoorellales</taxon>
        <taxon>Desulfitibacteraceae</taxon>
        <taxon>Metallumcola</taxon>
    </lineage>
</organism>
<gene>
    <name evidence="6" type="ORF">MFMK1_001921</name>
</gene>
<dbReference type="GO" id="GO:0005829">
    <property type="term" value="C:cytosol"/>
    <property type="evidence" value="ECO:0007669"/>
    <property type="project" value="TreeGrafter"/>
</dbReference>
<dbReference type="InterPro" id="IPR050397">
    <property type="entry name" value="Env_Response_Regulators"/>
</dbReference>
<evidence type="ECO:0000313" key="6">
    <source>
        <dbReference type="EMBL" id="WRO22098.1"/>
    </source>
</evidence>
<evidence type="ECO:0000256" key="3">
    <source>
        <dbReference type="ARBA" id="ARBA00023163"/>
    </source>
</evidence>
<dbReference type="InterPro" id="IPR018490">
    <property type="entry name" value="cNMP-bd_dom_sf"/>
</dbReference>
<name>A0AAU0UNA7_9FIRM</name>
<dbReference type="InterPro" id="IPR036388">
    <property type="entry name" value="WH-like_DNA-bd_sf"/>
</dbReference>
<sequence length="231" mass="25822">MSKCILCLRSLPIFDGLAMEDFKNVCLNASKITLKKGDFLFCREQAADTIYLIKEGIIKLAQCTEEGKEIILDIVGRGNVLGEMALFKKQKHLSDAVALEEVHVCAFSLSQFETLIKNKPNIALSVIANLGQKLYSAMQQLSDTANYSVEDKLLALFFRLAKEYGKETSSGQLIELNLTQQDMANMIGASRVMVAQVIKKFKEAGFLTKQGRYYVLKDQCLNTKFINTEAL</sequence>
<evidence type="ECO:0000313" key="7">
    <source>
        <dbReference type="Proteomes" id="UP001329915"/>
    </source>
</evidence>
<reference evidence="6 7" key="1">
    <citation type="submission" date="2023-04" db="EMBL/GenBank/DDBJ databases">
        <authorList>
            <person name="Hsu D."/>
        </authorList>
    </citation>
    <scope>NUCLEOTIDE SEQUENCE [LARGE SCALE GENOMIC DNA]</scope>
    <source>
        <strain evidence="6 7">MK1</strain>
    </source>
</reference>
<dbReference type="RefSeq" id="WP_366921516.1">
    <property type="nucleotide sequence ID" value="NZ_CP121694.1"/>
</dbReference>
<keyword evidence="1" id="KW-0805">Transcription regulation</keyword>
<dbReference type="Gene3D" id="2.60.120.10">
    <property type="entry name" value="Jelly Rolls"/>
    <property type="match status" value="1"/>
</dbReference>
<accession>A0AAU0UNA7</accession>
<feature type="domain" description="Cyclic nucleotide-binding" evidence="4">
    <location>
        <begin position="13"/>
        <end position="133"/>
    </location>
</feature>
<dbReference type="Gene3D" id="1.10.10.10">
    <property type="entry name" value="Winged helix-like DNA-binding domain superfamily/Winged helix DNA-binding domain"/>
    <property type="match status" value="1"/>
</dbReference>
<keyword evidence="3" id="KW-0804">Transcription</keyword>
<dbReference type="InterPro" id="IPR036390">
    <property type="entry name" value="WH_DNA-bd_sf"/>
</dbReference>
<dbReference type="InterPro" id="IPR014710">
    <property type="entry name" value="RmlC-like_jellyroll"/>
</dbReference>
<evidence type="ECO:0000259" key="5">
    <source>
        <dbReference type="PROSITE" id="PS51063"/>
    </source>
</evidence>
<proteinExistence type="predicted"/>
<dbReference type="InterPro" id="IPR012318">
    <property type="entry name" value="HTH_CRP"/>
</dbReference>
<dbReference type="SMART" id="SM00100">
    <property type="entry name" value="cNMP"/>
    <property type="match status" value="1"/>
</dbReference>
<dbReference type="Pfam" id="PF00027">
    <property type="entry name" value="cNMP_binding"/>
    <property type="match status" value="1"/>
</dbReference>
<dbReference type="PANTHER" id="PTHR24567:SF74">
    <property type="entry name" value="HTH-TYPE TRANSCRIPTIONAL REGULATOR ARCR"/>
    <property type="match status" value="1"/>
</dbReference>
<dbReference type="CDD" id="cd00038">
    <property type="entry name" value="CAP_ED"/>
    <property type="match status" value="1"/>
</dbReference>
<feature type="domain" description="HTH crp-type" evidence="5">
    <location>
        <begin position="147"/>
        <end position="220"/>
    </location>
</feature>
<evidence type="ECO:0000256" key="2">
    <source>
        <dbReference type="ARBA" id="ARBA00023125"/>
    </source>
</evidence>
<dbReference type="GO" id="GO:0003700">
    <property type="term" value="F:DNA-binding transcription factor activity"/>
    <property type="evidence" value="ECO:0007669"/>
    <property type="project" value="TreeGrafter"/>
</dbReference>
<dbReference type="SUPFAM" id="SSF46785">
    <property type="entry name" value="Winged helix' DNA-binding domain"/>
    <property type="match status" value="1"/>
</dbReference>
<dbReference type="PROSITE" id="PS50042">
    <property type="entry name" value="CNMP_BINDING_3"/>
    <property type="match status" value="1"/>
</dbReference>
<dbReference type="KEGG" id="dbc:MFMK1_001921"/>
<dbReference type="AlphaFoldDB" id="A0AAU0UNA7"/>
<keyword evidence="7" id="KW-1185">Reference proteome</keyword>
<dbReference type="SMART" id="SM00419">
    <property type="entry name" value="HTH_CRP"/>
    <property type="match status" value="1"/>
</dbReference>
<dbReference type="GO" id="GO:0003677">
    <property type="term" value="F:DNA binding"/>
    <property type="evidence" value="ECO:0007669"/>
    <property type="project" value="UniProtKB-KW"/>
</dbReference>
<evidence type="ECO:0000256" key="1">
    <source>
        <dbReference type="ARBA" id="ARBA00023015"/>
    </source>
</evidence>
<dbReference type="EMBL" id="CP121694">
    <property type="protein sequence ID" value="WRO22098.1"/>
    <property type="molecule type" value="Genomic_DNA"/>
</dbReference>
<keyword evidence="2" id="KW-0238">DNA-binding</keyword>
<evidence type="ECO:0000259" key="4">
    <source>
        <dbReference type="PROSITE" id="PS50042"/>
    </source>
</evidence>
<protein>
    <submittedName>
        <fullName evidence="6">Crp/Fnr family transcriptional regulator</fullName>
    </submittedName>
</protein>
<dbReference type="PROSITE" id="PS51063">
    <property type="entry name" value="HTH_CRP_2"/>
    <property type="match status" value="1"/>
</dbReference>